<dbReference type="GO" id="GO:0015562">
    <property type="term" value="F:efflux transmembrane transporter activity"/>
    <property type="evidence" value="ECO:0007669"/>
    <property type="project" value="InterPro"/>
</dbReference>
<evidence type="ECO:0000256" key="1">
    <source>
        <dbReference type="ARBA" id="ARBA00007613"/>
    </source>
</evidence>
<dbReference type="InterPro" id="IPR003423">
    <property type="entry name" value="OMP_efflux"/>
</dbReference>
<organism evidence="3 4">
    <name type="scientific">Sphingobium chungbukense</name>
    <dbReference type="NCBI Taxonomy" id="56193"/>
    <lineage>
        <taxon>Bacteria</taxon>
        <taxon>Pseudomonadati</taxon>
        <taxon>Pseudomonadota</taxon>
        <taxon>Alphaproteobacteria</taxon>
        <taxon>Sphingomonadales</taxon>
        <taxon>Sphingomonadaceae</taxon>
        <taxon>Sphingobium</taxon>
    </lineage>
</organism>
<dbReference type="GO" id="GO:0005886">
    <property type="term" value="C:plasma membrane"/>
    <property type="evidence" value="ECO:0007669"/>
    <property type="project" value="UniProtKB-SubCell"/>
</dbReference>
<dbReference type="InterPro" id="IPR010131">
    <property type="entry name" value="MdtP/NodT-like"/>
</dbReference>
<dbReference type="Gene3D" id="2.20.200.10">
    <property type="entry name" value="Outer membrane efflux proteins (OEP)"/>
    <property type="match status" value="1"/>
</dbReference>
<comment type="subcellular location">
    <subcellularLocation>
        <location evidence="2">Cell membrane</location>
        <topology evidence="2">Lipid-anchor</topology>
    </subcellularLocation>
</comment>
<keyword evidence="4" id="KW-1185">Reference proteome</keyword>
<keyword evidence="2" id="KW-1134">Transmembrane beta strand</keyword>
<dbReference type="AlphaFoldDB" id="A0A0M3AJY8"/>
<keyword evidence="2" id="KW-0449">Lipoprotein</keyword>
<dbReference type="Pfam" id="PF02321">
    <property type="entry name" value="OEP"/>
    <property type="match status" value="2"/>
</dbReference>
<comment type="similarity">
    <text evidence="1 2">Belongs to the outer membrane factor (OMF) (TC 1.B.17) family.</text>
</comment>
<dbReference type="Gene3D" id="1.20.1600.10">
    <property type="entry name" value="Outer membrane efflux proteins (OEP)"/>
    <property type="match status" value="1"/>
</dbReference>
<sequence>MKRLGWTILPALLTGCVVGPDYGGPPSVASGERAGSTFRRADQAVTVPQPLVARWWEGMGDAQLTMLIDRALASNPDVVIAEARIRKARASLREQRTNQLPTVSASGTAIVADLPAGSLALPTQGEQSDRIRAEFYNAGLDASWEIDLVGGRRRAAEGAEAQAQAAEASRADAQVRLSAEVAQNYVTLRELQQRLILARRSAELQQRSLALLQQREQRGASSRDEVVRLQTELTRTEAGLLPLEGQIATTLDQLALLTGDEPGAHDAALSTPAPIPMIPGTVAIGDPAAMLRRRPDIRAAERQLAASNAKIGVNVARQFPSVSIMGIIGLGGPNIADVIDPDSIAGLLLPRISWSFLDFGRNRARVEQARADRDEAEAQYRKAVLGALSDAETSLTRFGNQRRNLFSSIASRNGARQSATYAGQRYAQGAIPMTTSIDAERAALAADQSVLEATGELDRAFVALQKALGLGWSQR</sequence>
<dbReference type="EMBL" id="LBIC01000030">
    <property type="protein sequence ID" value="KKW89261.1"/>
    <property type="molecule type" value="Genomic_DNA"/>
</dbReference>
<dbReference type="Proteomes" id="UP000033874">
    <property type="component" value="Unassembled WGS sequence"/>
</dbReference>
<name>A0A0M3AJY8_9SPHN</name>
<dbReference type="SUPFAM" id="SSF56954">
    <property type="entry name" value="Outer membrane efflux proteins (OEP)"/>
    <property type="match status" value="1"/>
</dbReference>
<keyword evidence="2" id="KW-0472">Membrane</keyword>
<reference evidence="3 4" key="1">
    <citation type="submission" date="2015-04" db="EMBL/GenBank/DDBJ databases">
        <title>Genome sequence of aromatic hydrocarbons-degrading Sphingobium chungbukense DJ77.</title>
        <authorList>
            <person name="Kim Y.-C."/>
            <person name="Chae J.-C."/>
        </authorList>
    </citation>
    <scope>NUCLEOTIDE SEQUENCE [LARGE SCALE GENOMIC DNA]</scope>
    <source>
        <strain evidence="3 4">DJ77</strain>
    </source>
</reference>
<evidence type="ECO:0000256" key="2">
    <source>
        <dbReference type="RuleBase" id="RU362097"/>
    </source>
</evidence>
<dbReference type="PROSITE" id="PS51257">
    <property type="entry name" value="PROKAR_LIPOPROTEIN"/>
    <property type="match status" value="1"/>
</dbReference>
<comment type="caution">
    <text evidence="3">The sequence shown here is derived from an EMBL/GenBank/DDBJ whole genome shotgun (WGS) entry which is preliminary data.</text>
</comment>
<dbReference type="PANTHER" id="PTHR30203">
    <property type="entry name" value="OUTER MEMBRANE CATION EFFLUX PROTEIN"/>
    <property type="match status" value="1"/>
</dbReference>
<evidence type="ECO:0000313" key="3">
    <source>
        <dbReference type="EMBL" id="KKW89261.1"/>
    </source>
</evidence>
<accession>A0A0M3AJY8</accession>
<keyword evidence="2" id="KW-0564">Palmitate</keyword>
<keyword evidence="2" id="KW-0812">Transmembrane</keyword>
<dbReference type="PANTHER" id="PTHR30203:SF25">
    <property type="entry name" value="OUTER MEMBRANE PROTEIN-RELATED"/>
    <property type="match status" value="1"/>
</dbReference>
<gene>
    <name evidence="3" type="ORF">YP76_26340</name>
</gene>
<dbReference type="NCBIfam" id="TIGR01845">
    <property type="entry name" value="outer_NodT"/>
    <property type="match status" value="1"/>
</dbReference>
<dbReference type="PATRIC" id="fig|56193.3.peg.5566"/>
<evidence type="ECO:0000313" key="4">
    <source>
        <dbReference type="Proteomes" id="UP000033874"/>
    </source>
</evidence>
<dbReference type="RefSeq" id="WP_046766331.1">
    <property type="nucleotide sequence ID" value="NZ_LBIC01000030.1"/>
</dbReference>
<dbReference type="STRING" id="56193.YP76_26340"/>
<protein>
    <submittedName>
        <fullName evidence="3">RND transporter</fullName>
    </submittedName>
</protein>
<proteinExistence type="inferred from homology"/>